<feature type="chain" id="PRO_5046834526" description="Secreted protein" evidence="1">
    <location>
        <begin position="32"/>
        <end position="166"/>
    </location>
</feature>
<dbReference type="EMBL" id="JBHGCJ010000018">
    <property type="protein sequence ID" value="MFG6111246.1"/>
    <property type="molecule type" value="Genomic_DNA"/>
</dbReference>
<keyword evidence="1" id="KW-0732">Signal</keyword>
<evidence type="ECO:0008006" key="4">
    <source>
        <dbReference type="Google" id="ProtNLM"/>
    </source>
</evidence>
<evidence type="ECO:0000313" key="3">
    <source>
        <dbReference type="Proteomes" id="UP001605261"/>
    </source>
</evidence>
<organism evidence="2 3">
    <name type="scientific">Stenotrophomonas nematodicola</name>
    <dbReference type="NCBI Taxonomy" id="2656746"/>
    <lineage>
        <taxon>Bacteria</taxon>
        <taxon>Pseudomonadati</taxon>
        <taxon>Pseudomonadota</taxon>
        <taxon>Gammaproteobacteria</taxon>
        <taxon>Lysobacterales</taxon>
        <taxon>Lysobacteraceae</taxon>
        <taxon>Stenotrophomonas</taxon>
    </lineage>
</organism>
<proteinExistence type="predicted"/>
<evidence type="ECO:0000256" key="1">
    <source>
        <dbReference type="SAM" id="SignalP"/>
    </source>
</evidence>
<sequence>MTQPFRYARPAALQRIALIAAVLLPVAPALAADRYVDACEFPDQVAGWERFRRVEAALVRGFDGVCGDTFCEGEYANLQPQRFRCSVQASSGTVHECIWTFAGSTARVDAQTGEVEVDARSWACRVPLADHTPLALLLATLEGPQPIDAVLPGTRLTVYDGLTACL</sequence>
<reference evidence="2 3" key="1">
    <citation type="submission" date="2024-09" db="EMBL/GenBank/DDBJ databases">
        <authorList>
            <consortium name="All-Russian atlas of soil microorganisms"/>
            <consortium name="as a basis for the search for new antimicrobial producers and enzymes with unique properties"/>
            <person name="Sokolova E.A."/>
            <person name="Voronina E.N."/>
        </authorList>
    </citation>
    <scope>NUCLEOTIDE SEQUENCE [LARGE SCALE GENOMIC DNA]</scope>
    <source>
        <strain evidence="2 3">AF-22b-331.1</strain>
    </source>
</reference>
<feature type="signal peptide" evidence="1">
    <location>
        <begin position="1"/>
        <end position="31"/>
    </location>
</feature>
<protein>
    <recommendedName>
        <fullName evidence="4">Secreted protein</fullName>
    </recommendedName>
</protein>
<keyword evidence="3" id="KW-1185">Reference proteome</keyword>
<dbReference type="RefSeq" id="WP_394164585.1">
    <property type="nucleotide sequence ID" value="NZ_JBHGCJ010000018.1"/>
</dbReference>
<dbReference type="Proteomes" id="UP001605261">
    <property type="component" value="Unassembled WGS sequence"/>
</dbReference>
<gene>
    <name evidence="2" type="ORF">ACEU0G_001137</name>
</gene>
<comment type="caution">
    <text evidence="2">The sequence shown here is derived from an EMBL/GenBank/DDBJ whole genome shotgun (WGS) entry which is preliminary data.</text>
</comment>
<accession>A0ABW7D453</accession>
<name>A0ABW7D453_9GAMM</name>
<evidence type="ECO:0000313" key="2">
    <source>
        <dbReference type="EMBL" id="MFG6111246.1"/>
    </source>
</evidence>